<dbReference type="InterPro" id="IPR036890">
    <property type="entry name" value="HATPase_C_sf"/>
</dbReference>
<dbReference type="CDD" id="cd00075">
    <property type="entry name" value="HATPase"/>
    <property type="match status" value="1"/>
</dbReference>
<keyword evidence="10" id="KW-1185">Reference proteome</keyword>
<dbReference type="FunFam" id="3.30.565.10:FF:000006">
    <property type="entry name" value="Sensor histidine kinase WalK"/>
    <property type="match status" value="1"/>
</dbReference>
<dbReference type="RefSeq" id="WP_176062693.1">
    <property type="nucleotide sequence ID" value="NZ_BJTG01000001.1"/>
</dbReference>
<dbReference type="PANTHER" id="PTHR43711:SF1">
    <property type="entry name" value="HISTIDINE KINASE 1"/>
    <property type="match status" value="1"/>
</dbReference>
<evidence type="ECO:0000256" key="5">
    <source>
        <dbReference type="ARBA" id="ARBA00022777"/>
    </source>
</evidence>
<dbReference type="InterPro" id="IPR013656">
    <property type="entry name" value="PAS_4"/>
</dbReference>
<dbReference type="InterPro" id="IPR004358">
    <property type="entry name" value="Sig_transdc_His_kin-like_C"/>
</dbReference>
<keyword evidence="6" id="KW-0902">Two-component regulatory system</keyword>
<evidence type="ECO:0000256" key="2">
    <source>
        <dbReference type="ARBA" id="ARBA00012438"/>
    </source>
</evidence>
<dbReference type="CDD" id="cd00082">
    <property type="entry name" value="HisKA"/>
    <property type="match status" value="1"/>
</dbReference>
<dbReference type="GO" id="GO:0000155">
    <property type="term" value="F:phosphorelay sensor kinase activity"/>
    <property type="evidence" value="ECO:0007669"/>
    <property type="project" value="InterPro"/>
</dbReference>
<dbReference type="Pfam" id="PF00512">
    <property type="entry name" value="HisKA"/>
    <property type="match status" value="1"/>
</dbReference>
<dbReference type="SUPFAM" id="SSF47384">
    <property type="entry name" value="Homodimeric domain of signal transducing histidine kinase"/>
    <property type="match status" value="1"/>
</dbReference>
<dbReference type="PANTHER" id="PTHR43711">
    <property type="entry name" value="TWO-COMPONENT HISTIDINE KINASE"/>
    <property type="match status" value="1"/>
</dbReference>
<dbReference type="Proteomes" id="UP000503640">
    <property type="component" value="Unassembled WGS sequence"/>
</dbReference>
<dbReference type="InterPro" id="IPR035965">
    <property type="entry name" value="PAS-like_dom_sf"/>
</dbReference>
<dbReference type="AlphaFoldDB" id="A0A7I9VHH0"/>
<accession>A0A7I9VHH0</accession>
<organism evidence="9 10">
    <name type="scientific">Anaeromyxobacter diazotrophicus</name>
    <dbReference type="NCBI Taxonomy" id="2590199"/>
    <lineage>
        <taxon>Bacteria</taxon>
        <taxon>Pseudomonadati</taxon>
        <taxon>Myxococcota</taxon>
        <taxon>Myxococcia</taxon>
        <taxon>Myxococcales</taxon>
        <taxon>Cystobacterineae</taxon>
        <taxon>Anaeromyxobacteraceae</taxon>
        <taxon>Anaeromyxobacter</taxon>
    </lineage>
</organism>
<evidence type="ECO:0000256" key="7">
    <source>
        <dbReference type="ARBA" id="ARBA00023136"/>
    </source>
</evidence>
<proteinExistence type="predicted"/>
<name>A0A7I9VHH0_9BACT</name>
<reference evidence="10" key="1">
    <citation type="journal article" date="2020" name="Appl. Environ. Microbiol.">
        <title>Diazotrophic Anaeromyxobacter Isolates from Soils.</title>
        <authorList>
            <person name="Masuda Y."/>
            <person name="Yamanaka H."/>
            <person name="Xu Z.X."/>
            <person name="Shiratori Y."/>
            <person name="Aono T."/>
            <person name="Amachi S."/>
            <person name="Senoo K."/>
            <person name="Itoh H."/>
        </authorList>
    </citation>
    <scope>NUCLEOTIDE SEQUENCE [LARGE SCALE GENOMIC DNA]</scope>
    <source>
        <strain evidence="10">R267</strain>
    </source>
</reference>
<dbReference type="FunFam" id="1.10.287.130:FF:000001">
    <property type="entry name" value="Two-component sensor histidine kinase"/>
    <property type="match status" value="1"/>
</dbReference>
<dbReference type="SUPFAM" id="SSF55874">
    <property type="entry name" value="ATPase domain of HSP90 chaperone/DNA topoisomerase II/histidine kinase"/>
    <property type="match status" value="1"/>
</dbReference>
<protein>
    <recommendedName>
        <fullName evidence="2">histidine kinase</fullName>
        <ecNumber evidence="2">2.7.13.3</ecNumber>
    </recommendedName>
</protein>
<evidence type="ECO:0000256" key="6">
    <source>
        <dbReference type="ARBA" id="ARBA00023012"/>
    </source>
</evidence>
<dbReference type="SMART" id="SM00388">
    <property type="entry name" value="HisKA"/>
    <property type="match status" value="1"/>
</dbReference>
<evidence type="ECO:0000313" key="9">
    <source>
        <dbReference type="EMBL" id="GEJ55834.1"/>
    </source>
</evidence>
<evidence type="ECO:0000256" key="3">
    <source>
        <dbReference type="ARBA" id="ARBA00022553"/>
    </source>
</evidence>
<evidence type="ECO:0000259" key="8">
    <source>
        <dbReference type="PROSITE" id="PS50109"/>
    </source>
</evidence>
<dbReference type="Pfam" id="PF08448">
    <property type="entry name" value="PAS_4"/>
    <property type="match status" value="1"/>
</dbReference>
<keyword evidence="5" id="KW-0418">Kinase</keyword>
<dbReference type="InterPro" id="IPR003594">
    <property type="entry name" value="HATPase_dom"/>
</dbReference>
<dbReference type="Pfam" id="PF02518">
    <property type="entry name" value="HATPase_c"/>
    <property type="match status" value="1"/>
</dbReference>
<keyword evidence="4" id="KW-0808">Transferase</keyword>
<evidence type="ECO:0000313" key="10">
    <source>
        <dbReference type="Proteomes" id="UP000503640"/>
    </source>
</evidence>
<dbReference type="EMBL" id="BJTG01000001">
    <property type="protein sequence ID" value="GEJ55834.1"/>
    <property type="molecule type" value="Genomic_DNA"/>
</dbReference>
<dbReference type="InterPro" id="IPR003661">
    <property type="entry name" value="HisK_dim/P_dom"/>
</dbReference>
<dbReference type="Gene3D" id="3.30.565.10">
    <property type="entry name" value="Histidine kinase-like ATPase, C-terminal domain"/>
    <property type="match status" value="1"/>
</dbReference>
<comment type="catalytic activity">
    <reaction evidence="1">
        <text>ATP + protein L-histidine = ADP + protein N-phospho-L-histidine.</text>
        <dbReference type="EC" id="2.7.13.3"/>
    </reaction>
</comment>
<dbReference type="EC" id="2.7.13.3" evidence="2"/>
<dbReference type="SMART" id="SM00387">
    <property type="entry name" value="HATPase_c"/>
    <property type="match status" value="1"/>
</dbReference>
<evidence type="ECO:0000256" key="1">
    <source>
        <dbReference type="ARBA" id="ARBA00000085"/>
    </source>
</evidence>
<sequence>MALFKTRLAQAIRALQDELAGGPRAELPAELELLGGLVHTREERARTKEEPEREILAALPDAAAVVGKDGLIRAANAAFEALAPSGRATGLSPIEITRSAELDEAVRRALEGTGRAIELELPARRRSFQAQVAPLLRGEVLVLLRDVTEARRAAATRRDFVANASHELRTPIAAIRGAADTLLGGALEDPGAARQFAEMIARQAERLSRLTADLLDLSRVESGQWVMQLERVELQPLVQTVLELHAGRAAEKRLALTGAVEQPLAVRADGRALEHVLVNLVDNAVKYTPAGGRIEVSAARGEREVLLTVADSGPGIAAHHLPRLFERFYRADPGRGREQGGTGLGLAIVKHLVQAQGGEVGVVSGASGSRFWVKLPGA</sequence>
<dbReference type="PROSITE" id="PS50109">
    <property type="entry name" value="HIS_KIN"/>
    <property type="match status" value="1"/>
</dbReference>
<keyword evidence="7" id="KW-0472">Membrane</keyword>
<evidence type="ECO:0000256" key="4">
    <source>
        <dbReference type="ARBA" id="ARBA00022679"/>
    </source>
</evidence>
<dbReference type="SUPFAM" id="SSF55785">
    <property type="entry name" value="PYP-like sensor domain (PAS domain)"/>
    <property type="match status" value="1"/>
</dbReference>
<dbReference type="InterPro" id="IPR036097">
    <property type="entry name" value="HisK_dim/P_sf"/>
</dbReference>
<dbReference type="Gene3D" id="3.30.450.20">
    <property type="entry name" value="PAS domain"/>
    <property type="match status" value="1"/>
</dbReference>
<dbReference type="InterPro" id="IPR050736">
    <property type="entry name" value="Sensor_HK_Regulatory"/>
</dbReference>
<dbReference type="Gene3D" id="1.10.287.130">
    <property type="match status" value="1"/>
</dbReference>
<comment type="caution">
    <text evidence="9">The sequence shown here is derived from an EMBL/GenBank/DDBJ whole genome shotgun (WGS) entry which is preliminary data.</text>
</comment>
<dbReference type="InterPro" id="IPR005467">
    <property type="entry name" value="His_kinase_dom"/>
</dbReference>
<feature type="domain" description="Histidine kinase" evidence="8">
    <location>
        <begin position="163"/>
        <end position="378"/>
    </location>
</feature>
<gene>
    <name evidence="9" type="ORF">AMYX_05750</name>
</gene>
<dbReference type="PRINTS" id="PR00344">
    <property type="entry name" value="BCTRLSENSOR"/>
</dbReference>
<keyword evidence="3" id="KW-0597">Phosphoprotein</keyword>